<evidence type="ECO:0000313" key="1">
    <source>
        <dbReference type="EMBL" id="EYU44291.1"/>
    </source>
</evidence>
<sequence length="22" mass="2239">MTPILLPLTNDSGAATSLASHK</sequence>
<gene>
    <name evidence="1" type="ORF">MIMGU_mgv1a0203442mg</name>
</gene>
<feature type="non-terminal residue" evidence="1">
    <location>
        <position position="22"/>
    </location>
</feature>
<reference evidence="1 2" key="1">
    <citation type="journal article" date="2013" name="Proc. Natl. Acad. Sci. U.S.A.">
        <title>Fine-scale variation in meiotic recombination in Mimulus inferred from population shotgun sequencing.</title>
        <authorList>
            <person name="Hellsten U."/>
            <person name="Wright K.M."/>
            <person name="Jenkins J."/>
            <person name="Shu S."/>
            <person name="Yuan Y."/>
            <person name="Wessler S.R."/>
            <person name="Schmutz J."/>
            <person name="Willis J.H."/>
            <person name="Rokhsar D.S."/>
        </authorList>
    </citation>
    <scope>NUCLEOTIDE SEQUENCE [LARGE SCALE GENOMIC DNA]</scope>
    <source>
        <strain evidence="2">cv. DUN x IM62</strain>
    </source>
</reference>
<dbReference type="EMBL" id="KI630214">
    <property type="protein sequence ID" value="EYU44291.1"/>
    <property type="molecule type" value="Genomic_DNA"/>
</dbReference>
<accession>A0A022RWE9</accession>
<dbReference type="Proteomes" id="UP000030748">
    <property type="component" value="Unassembled WGS sequence"/>
</dbReference>
<organism evidence="1 2">
    <name type="scientific">Erythranthe guttata</name>
    <name type="common">Yellow monkey flower</name>
    <name type="synonym">Mimulus guttatus</name>
    <dbReference type="NCBI Taxonomy" id="4155"/>
    <lineage>
        <taxon>Eukaryota</taxon>
        <taxon>Viridiplantae</taxon>
        <taxon>Streptophyta</taxon>
        <taxon>Embryophyta</taxon>
        <taxon>Tracheophyta</taxon>
        <taxon>Spermatophyta</taxon>
        <taxon>Magnoliopsida</taxon>
        <taxon>eudicotyledons</taxon>
        <taxon>Gunneridae</taxon>
        <taxon>Pentapetalae</taxon>
        <taxon>asterids</taxon>
        <taxon>lamiids</taxon>
        <taxon>Lamiales</taxon>
        <taxon>Phrymaceae</taxon>
        <taxon>Erythranthe</taxon>
    </lineage>
</organism>
<name>A0A022RWE9_ERYGU</name>
<protein>
    <submittedName>
        <fullName evidence="1">Uncharacterized protein</fullName>
    </submittedName>
</protein>
<proteinExistence type="predicted"/>
<dbReference type="AlphaFoldDB" id="A0A022RWE9"/>
<keyword evidence="2" id="KW-1185">Reference proteome</keyword>
<evidence type="ECO:0000313" key="2">
    <source>
        <dbReference type="Proteomes" id="UP000030748"/>
    </source>
</evidence>